<evidence type="ECO:0000256" key="2">
    <source>
        <dbReference type="SAM" id="MobiDB-lite"/>
    </source>
</evidence>
<dbReference type="AlphaFoldDB" id="A0AAD7HNC8"/>
<name>A0AAD7HNC8_9AGAR</name>
<keyword evidence="4" id="KW-1185">Reference proteome</keyword>
<dbReference type="EMBL" id="JARKIB010000200">
    <property type="protein sequence ID" value="KAJ7724626.1"/>
    <property type="molecule type" value="Genomic_DNA"/>
</dbReference>
<keyword evidence="1" id="KW-0175">Coiled coil</keyword>
<sequence length="822" mass="90194">MAPRTLSSILEWLKFSRRYCYSWFPPTVTPFDRKPANPVFNNEEPLEMLLTSRLKPQATSRSTSDSVPRCKAPGPGIRLIVYFDCPDCTLLRETSPLAYASTALAPLLRLRAEPVESISNFTLHPSISTTTTITLASVAKAREEAKQHVATTLPDDQSNAKAADDLINKLNNPEVKKQAHESVKSLAKTIRDIRKGFISVADALVTFDYQNFTDQDGNVLSLGKEWKPLIVEFDTTLQFSLVQATDAVVMLKTVQTVLGDVTEAGGKDLAAELRAFMKQLGPKEAGALEMKNKFQKLAEDVIRFNVKIDVAAAKADAKIKGDLDDARTRLASLTQELEAWNQTMNASTGEIIGALAVGAGQAALALFSFNLFGMMSAIPPLGFPATIVLVDSSFPPRPPDAFLFSPSTDMATTSRSGLPLPLPADFDAVKYATRPDNIPAPSDYDLSEINAENVKREKHNKTSIVHTRNYVHARASTAGVGIADVGLPLKPFLAYAEDDFALLVGSKEVVDLTGPLPGYMTMLVARHRLQTAEKDVKEKERREKERATKEAEKAAATRPIFGTMTMSNPRPIGSTISGPVTITAPWHTSLYHKIYFPLHWWSDEVMRRASATPHVFPCETITTALSSTGAAVVARVLNVTKVICALEPRRPERPIPPHTHTHSRTLLSSHSSGAKHRAFPSPSPPPHESASIRSPTLPYATEMKKKAECEKSIELVNQEINNLLARDQELGTVRTRLEESKKIVASVSTQILVIVDIWRTINQDMHSLDEALSSQLKGNPVITKLFLKKLGVAKEIYHHLTVLLETYVEQTNAANPAVAVAK</sequence>
<evidence type="ECO:0000313" key="4">
    <source>
        <dbReference type="Proteomes" id="UP001215598"/>
    </source>
</evidence>
<organism evidence="3 4">
    <name type="scientific">Mycena metata</name>
    <dbReference type="NCBI Taxonomy" id="1033252"/>
    <lineage>
        <taxon>Eukaryota</taxon>
        <taxon>Fungi</taxon>
        <taxon>Dikarya</taxon>
        <taxon>Basidiomycota</taxon>
        <taxon>Agaricomycotina</taxon>
        <taxon>Agaricomycetes</taxon>
        <taxon>Agaricomycetidae</taxon>
        <taxon>Agaricales</taxon>
        <taxon>Marasmiineae</taxon>
        <taxon>Mycenaceae</taxon>
        <taxon>Mycena</taxon>
    </lineage>
</organism>
<accession>A0AAD7HNC8</accession>
<gene>
    <name evidence="3" type="ORF">B0H16DRAFT_1785603</name>
</gene>
<feature type="region of interest" description="Disordered" evidence="2">
    <location>
        <begin position="533"/>
        <end position="554"/>
    </location>
</feature>
<feature type="region of interest" description="Disordered" evidence="2">
    <location>
        <begin position="650"/>
        <end position="693"/>
    </location>
</feature>
<proteinExistence type="predicted"/>
<dbReference type="Proteomes" id="UP001215598">
    <property type="component" value="Unassembled WGS sequence"/>
</dbReference>
<feature type="coiled-coil region" evidence="1">
    <location>
        <begin position="323"/>
        <end position="350"/>
    </location>
</feature>
<comment type="caution">
    <text evidence="3">The sequence shown here is derived from an EMBL/GenBank/DDBJ whole genome shotgun (WGS) entry which is preliminary data.</text>
</comment>
<reference evidence="3" key="1">
    <citation type="submission" date="2023-03" db="EMBL/GenBank/DDBJ databases">
        <title>Massive genome expansion in bonnet fungi (Mycena s.s.) driven by repeated elements and novel gene families across ecological guilds.</title>
        <authorList>
            <consortium name="Lawrence Berkeley National Laboratory"/>
            <person name="Harder C.B."/>
            <person name="Miyauchi S."/>
            <person name="Viragh M."/>
            <person name="Kuo A."/>
            <person name="Thoen E."/>
            <person name="Andreopoulos B."/>
            <person name="Lu D."/>
            <person name="Skrede I."/>
            <person name="Drula E."/>
            <person name="Henrissat B."/>
            <person name="Morin E."/>
            <person name="Kohler A."/>
            <person name="Barry K."/>
            <person name="LaButti K."/>
            <person name="Morin E."/>
            <person name="Salamov A."/>
            <person name="Lipzen A."/>
            <person name="Mereny Z."/>
            <person name="Hegedus B."/>
            <person name="Baldrian P."/>
            <person name="Stursova M."/>
            <person name="Weitz H."/>
            <person name="Taylor A."/>
            <person name="Grigoriev I.V."/>
            <person name="Nagy L.G."/>
            <person name="Martin F."/>
            <person name="Kauserud H."/>
        </authorList>
    </citation>
    <scope>NUCLEOTIDE SEQUENCE</scope>
    <source>
        <strain evidence="3">CBHHK182m</strain>
    </source>
</reference>
<protein>
    <submittedName>
        <fullName evidence="3">Uncharacterized protein</fullName>
    </submittedName>
</protein>
<evidence type="ECO:0000256" key="1">
    <source>
        <dbReference type="SAM" id="Coils"/>
    </source>
</evidence>
<evidence type="ECO:0000313" key="3">
    <source>
        <dbReference type="EMBL" id="KAJ7724626.1"/>
    </source>
</evidence>